<dbReference type="InterPro" id="IPR036890">
    <property type="entry name" value="HATPase_C_sf"/>
</dbReference>
<proteinExistence type="predicted"/>
<dbReference type="Gene3D" id="1.10.287.130">
    <property type="match status" value="1"/>
</dbReference>
<dbReference type="Pfam" id="PF07495">
    <property type="entry name" value="Y_Y_Y"/>
    <property type="match status" value="1"/>
</dbReference>
<dbReference type="Pfam" id="PF07494">
    <property type="entry name" value="Reg_prop"/>
    <property type="match status" value="3"/>
</dbReference>
<dbReference type="Pfam" id="PF00512">
    <property type="entry name" value="HisKA"/>
    <property type="match status" value="1"/>
</dbReference>
<dbReference type="InterPro" id="IPR011123">
    <property type="entry name" value="Y_Y_Y"/>
</dbReference>
<dbReference type="InterPro" id="IPR004358">
    <property type="entry name" value="Sig_transdc_His_kin-like_C"/>
</dbReference>
<dbReference type="SUPFAM" id="SSF47384">
    <property type="entry name" value="Homodimeric domain of signal transducing histidine kinase"/>
    <property type="match status" value="1"/>
</dbReference>
<dbReference type="KEGG" id="pex:IZT61_06490"/>
<evidence type="ECO:0000256" key="4">
    <source>
        <dbReference type="SAM" id="Phobius"/>
    </source>
</evidence>
<dbReference type="SMART" id="SM00387">
    <property type="entry name" value="HATPase_c"/>
    <property type="match status" value="1"/>
</dbReference>
<dbReference type="InterPro" id="IPR015943">
    <property type="entry name" value="WD40/YVTN_repeat-like_dom_sf"/>
</dbReference>
<evidence type="ECO:0000313" key="7">
    <source>
        <dbReference type="EMBL" id="QPH40910.1"/>
    </source>
</evidence>
<dbReference type="AlphaFoldDB" id="A0A7S9Q0E9"/>
<dbReference type="PANTHER" id="PTHR43547:SF2">
    <property type="entry name" value="HYBRID SIGNAL TRANSDUCTION HISTIDINE KINASE C"/>
    <property type="match status" value="1"/>
</dbReference>
<name>A0A7S9Q0E9_9SPHI</name>
<dbReference type="SUPFAM" id="SSF63829">
    <property type="entry name" value="Calcium-dependent phosphotriesterase"/>
    <property type="match status" value="3"/>
</dbReference>
<dbReference type="InterPro" id="IPR036097">
    <property type="entry name" value="HisK_dim/P_sf"/>
</dbReference>
<feature type="chain" id="PRO_5032329591" description="histidine kinase" evidence="5">
    <location>
        <begin position="21"/>
        <end position="1041"/>
    </location>
</feature>
<evidence type="ECO:0000259" key="6">
    <source>
        <dbReference type="PROSITE" id="PS50109"/>
    </source>
</evidence>
<reference evidence="7 8" key="1">
    <citation type="submission" date="2020-11" db="EMBL/GenBank/DDBJ databases">
        <title>Pedobacter endophytica, an endophytic bacteria isolated form Carex pumila.</title>
        <authorList>
            <person name="Peng Y."/>
            <person name="Jiang L."/>
            <person name="Lee J."/>
        </authorList>
    </citation>
    <scope>NUCLEOTIDE SEQUENCE [LARGE SCALE GENOMIC DNA]</scope>
    <source>
        <strain evidence="7 8">JBR3-12</strain>
    </source>
</reference>
<dbReference type="Proteomes" id="UP000594759">
    <property type="component" value="Chromosome"/>
</dbReference>
<organism evidence="7 8">
    <name type="scientific">Pedobacter endophyticus</name>
    <dbReference type="NCBI Taxonomy" id="2789740"/>
    <lineage>
        <taxon>Bacteria</taxon>
        <taxon>Pseudomonadati</taxon>
        <taxon>Bacteroidota</taxon>
        <taxon>Sphingobacteriia</taxon>
        <taxon>Sphingobacteriales</taxon>
        <taxon>Sphingobacteriaceae</taxon>
        <taxon>Pedobacter</taxon>
    </lineage>
</organism>
<comment type="catalytic activity">
    <reaction evidence="1">
        <text>ATP + protein L-histidine = ADP + protein N-phospho-L-histidine.</text>
        <dbReference type="EC" id="2.7.13.3"/>
    </reaction>
</comment>
<dbReference type="CDD" id="cd00075">
    <property type="entry name" value="HATPase"/>
    <property type="match status" value="1"/>
</dbReference>
<evidence type="ECO:0000256" key="2">
    <source>
        <dbReference type="ARBA" id="ARBA00012438"/>
    </source>
</evidence>
<dbReference type="PRINTS" id="PR00344">
    <property type="entry name" value="BCTRLSENSOR"/>
</dbReference>
<keyword evidence="4" id="KW-1133">Transmembrane helix</keyword>
<dbReference type="RefSeq" id="WP_196100364.1">
    <property type="nucleotide sequence ID" value="NZ_CP064939.1"/>
</dbReference>
<dbReference type="InterPro" id="IPR011110">
    <property type="entry name" value="Reg_prop"/>
</dbReference>
<dbReference type="EMBL" id="CP064939">
    <property type="protein sequence ID" value="QPH40910.1"/>
    <property type="molecule type" value="Genomic_DNA"/>
</dbReference>
<keyword evidence="4" id="KW-0472">Membrane</keyword>
<keyword evidence="4" id="KW-0812">Transmembrane</keyword>
<feature type="domain" description="Histidine kinase" evidence="6">
    <location>
        <begin position="818"/>
        <end position="1034"/>
    </location>
</feature>
<dbReference type="SMART" id="SM00388">
    <property type="entry name" value="HisKA"/>
    <property type="match status" value="1"/>
</dbReference>
<dbReference type="GO" id="GO:0000155">
    <property type="term" value="F:phosphorelay sensor kinase activity"/>
    <property type="evidence" value="ECO:0007669"/>
    <property type="project" value="InterPro"/>
</dbReference>
<dbReference type="InterPro" id="IPR003594">
    <property type="entry name" value="HATPase_dom"/>
</dbReference>
<keyword evidence="3" id="KW-0597">Phosphoprotein</keyword>
<dbReference type="PANTHER" id="PTHR43547">
    <property type="entry name" value="TWO-COMPONENT HISTIDINE KINASE"/>
    <property type="match status" value="1"/>
</dbReference>
<keyword evidence="8" id="KW-1185">Reference proteome</keyword>
<dbReference type="SUPFAM" id="SSF55874">
    <property type="entry name" value="ATPase domain of HSP90 chaperone/DNA topoisomerase II/histidine kinase"/>
    <property type="match status" value="1"/>
</dbReference>
<dbReference type="FunFam" id="2.60.40.10:FF:000791">
    <property type="entry name" value="Two-component system sensor histidine kinase/response regulator"/>
    <property type="match status" value="1"/>
</dbReference>
<dbReference type="Gene3D" id="2.130.10.10">
    <property type="entry name" value="YVTN repeat-like/Quinoprotein amine dehydrogenase"/>
    <property type="match status" value="2"/>
</dbReference>
<dbReference type="Pfam" id="PF02518">
    <property type="entry name" value="HATPase_c"/>
    <property type="match status" value="1"/>
</dbReference>
<dbReference type="EC" id="2.7.13.3" evidence="2"/>
<accession>A0A7S9Q0E9</accession>
<dbReference type="PROSITE" id="PS50109">
    <property type="entry name" value="HIS_KIN"/>
    <property type="match status" value="1"/>
</dbReference>
<sequence length="1041" mass="118753">MHFCFLFTLMLKVVISSAQSYYFQNYQVDDGLLHNTVTAIAQDYRGFIWIGTKGGLNRFDGYYFRDFSITEKLSGENSITVLREDKKRVLWIGTLNGLFFLNADSEKVQRLTLPLGYVGSIACDKNNNLWVTSNGKVYHYQPSTGKYFDTKIGGSSTEVDRNGLLWIGTHQGVLKTLETGNRNTNLNNLQTTFRTNVRWPITRILPTREFVLMATTHGLYKYNLKDGSTKALLTKNADGTDVYVRDLKILSNGECWLATERGIYIYNLTQDSYKNIQHKTGDYYSLSDNAVYCLIQDERKGIWAGTFFGGVNHLSTENNAFEKYFPTNLKNSISGKAVREICGDKDGYVWLGTEDAGINKFDPKTKSFTRFSGVGRTSDLSYPNIHGLLVQNDQIFAGPFLQGLEILNRQTGKLYKRFNNIIRPRSHIKAFVMSIAKTKNGQILVGTTGAGLFSYLPKAQKLVPVPQIPQNSYVYVIAEDHEGTIYTGSLGNGAFFFNPKTKRYGSIRFKDESDPKSMENMIQGIYEDKQQILWFCTEGGGLIRVAKDRKTFKRFGTKTGFPTNNVFRILEDDHQNLWISSLKGLICFNTKTEKFKVYSKANGLLTDQFNYNSAYKDQYGKMYFGSVKGLIAFHPDSLRKQTPTPPIYITSLHISSNSAAENTGQTQKPILATDSIVLNYNQSTFDVEFAALDYAAPDLIRYQYRMLGLNKQWTQINSNRKAYFTNLAPGKYQFAIKARSNIGLWQTPEKVLFIKILPPFYKSTAAYILYGILLISLTSLIIYFYHRSIEIKNQRKHQLFALNKEKEIYHSKIEFFTNIAHEIQTPLTLVKGPIDWALNKVNDPTTVERNLELVKKNIQRLITLTTQMLDFRKTEEYNFALNFEKVNINKLIIDQVEIFSLELSKQQLQLNLTLPKRTLHAWVDNEACTKIMSNLLSNAVKYAGSYINISMKVCNAEGKRNVVIRIENDGEMIDAEHQQKIFEPFYRVNHQKSIPGSGIGLALAKHLAEMHHGKLILIQNDEINIFELTIPINQEVKLDLS</sequence>
<evidence type="ECO:0000256" key="5">
    <source>
        <dbReference type="SAM" id="SignalP"/>
    </source>
</evidence>
<dbReference type="Gene3D" id="2.60.40.10">
    <property type="entry name" value="Immunoglobulins"/>
    <property type="match status" value="1"/>
</dbReference>
<evidence type="ECO:0000313" key="8">
    <source>
        <dbReference type="Proteomes" id="UP000594759"/>
    </source>
</evidence>
<dbReference type="InterPro" id="IPR005467">
    <property type="entry name" value="His_kinase_dom"/>
</dbReference>
<feature type="signal peptide" evidence="5">
    <location>
        <begin position="1"/>
        <end position="20"/>
    </location>
</feature>
<keyword evidence="5" id="KW-0732">Signal</keyword>
<feature type="transmembrane region" description="Helical" evidence="4">
    <location>
        <begin position="767"/>
        <end position="786"/>
    </location>
</feature>
<evidence type="ECO:0000256" key="3">
    <source>
        <dbReference type="ARBA" id="ARBA00022553"/>
    </source>
</evidence>
<evidence type="ECO:0000256" key="1">
    <source>
        <dbReference type="ARBA" id="ARBA00000085"/>
    </source>
</evidence>
<dbReference type="FunFam" id="1.10.287.130:FF:000045">
    <property type="entry name" value="Two-component system sensor histidine kinase/response regulator"/>
    <property type="match status" value="1"/>
</dbReference>
<protein>
    <recommendedName>
        <fullName evidence="2">histidine kinase</fullName>
        <ecNumber evidence="2">2.7.13.3</ecNumber>
    </recommendedName>
</protein>
<dbReference type="CDD" id="cd00082">
    <property type="entry name" value="HisKA"/>
    <property type="match status" value="1"/>
</dbReference>
<gene>
    <name evidence="7" type="ORF">IZT61_06490</name>
</gene>
<dbReference type="InterPro" id="IPR003661">
    <property type="entry name" value="HisK_dim/P_dom"/>
</dbReference>
<dbReference type="Gene3D" id="3.30.565.10">
    <property type="entry name" value="Histidine kinase-like ATPase, C-terminal domain"/>
    <property type="match status" value="1"/>
</dbReference>
<dbReference type="InterPro" id="IPR013783">
    <property type="entry name" value="Ig-like_fold"/>
</dbReference>